<sequence length="220" mass="25264">MALVALENGLAYVVALKDRDDDDEGSPYPALNDHFYEAWFFFRKALDLRMPTFRDADRATVLEWLSSEVDLEFLFGERWTEPPDAVVDDLSRFWVYGTVVGMNRDAIRWLKAAFRDEGGPSMDSALVPDQKRFVALLRSFIPWLPWRETEQALIAIWAFGHDRELEYFTALADDTSLHPEVRESAAHYRRICERERAAREAEQAGDAAQADDSGIEWPSA</sequence>
<evidence type="ECO:0000313" key="3">
    <source>
        <dbReference type="Proteomes" id="UP000237846"/>
    </source>
</evidence>
<dbReference type="Proteomes" id="UP000237846">
    <property type="component" value="Unassembled WGS sequence"/>
</dbReference>
<gene>
    <name evidence="2" type="ORF">CLV72_109336</name>
</gene>
<reference evidence="2 3" key="1">
    <citation type="submission" date="2018-03" db="EMBL/GenBank/DDBJ databases">
        <title>Genomic Encyclopedia of Archaeal and Bacterial Type Strains, Phase II (KMG-II): from individual species to whole genera.</title>
        <authorList>
            <person name="Goeker M."/>
        </authorList>
    </citation>
    <scope>NUCLEOTIDE SEQUENCE [LARGE SCALE GENOMIC DNA]</scope>
    <source>
        <strain evidence="2 3">DSM 45601</strain>
    </source>
</reference>
<feature type="region of interest" description="Disordered" evidence="1">
    <location>
        <begin position="199"/>
        <end position="220"/>
    </location>
</feature>
<protein>
    <submittedName>
        <fullName evidence="2">Uncharacterized protein</fullName>
    </submittedName>
</protein>
<proteinExistence type="predicted"/>
<keyword evidence="3" id="KW-1185">Reference proteome</keyword>
<evidence type="ECO:0000313" key="2">
    <source>
        <dbReference type="EMBL" id="PRX95725.1"/>
    </source>
</evidence>
<accession>A0A2T0PW08</accession>
<name>A0A2T0PW08_9ACTN</name>
<organism evidence="2 3">
    <name type="scientific">Allonocardiopsis opalescens</name>
    <dbReference type="NCBI Taxonomy" id="1144618"/>
    <lineage>
        <taxon>Bacteria</taxon>
        <taxon>Bacillati</taxon>
        <taxon>Actinomycetota</taxon>
        <taxon>Actinomycetes</taxon>
        <taxon>Streptosporangiales</taxon>
        <taxon>Allonocardiopsis</taxon>
    </lineage>
</organism>
<dbReference type="EMBL" id="PVZC01000009">
    <property type="protein sequence ID" value="PRX95725.1"/>
    <property type="molecule type" value="Genomic_DNA"/>
</dbReference>
<dbReference type="AlphaFoldDB" id="A0A2T0PW08"/>
<evidence type="ECO:0000256" key="1">
    <source>
        <dbReference type="SAM" id="MobiDB-lite"/>
    </source>
</evidence>
<comment type="caution">
    <text evidence="2">The sequence shown here is derived from an EMBL/GenBank/DDBJ whole genome shotgun (WGS) entry which is preliminary data.</text>
</comment>